<evidence type="ECO:0000313" key="2">
    <source>
        <dbReference type="Proteomes" id="UP000593562"/>
    </source>
</evidence>
<accession>A0A7J7D836</accession>
<dbReference type="EMBL" id="JAAARO010000009">
    <property type="protein sequence ID" value="KAF5742492.1"/>
    <property type="molecule type" value="Genomic_DNA"/>
</dbReference>
<gene>
    <name evidence="1" type="ORF">HS088_TW09G00541</name>
</gene>
<evidence type="ECO:0000313" key="1">
    <source>
        <dbReference type="EMBL" id="KAF5742492.1"/>
    </source>
</evidence>
<dbReference type="InParanoid" id="A0A7J7D836"/>
<organism evidence="1 2">
    <name type="scientific">Tripterygium wilfordii</name>
    <name type="common">Thunder God vine</name>
    <dbReference type="NCBI Taxonomy" id="458696"/>
    <lineage>
        <taxon>Eukaryota</taxon>
        <taxon>Viridiplantae</taxon>
        <taxon>Streptophyta</taxon>
        <taxon>Embryophyta</taxon>
        <taxon>Tracheophyta</taxon>
        <taxon>Spermatophyta</taxon>
        <taxon>Magnoliopsida</taxon>
        <taxon>eudicotyledons</taxon>
        <taxon>Gunneridae</taxon>
        <taxon>Pentapetalae</taxon>
        <taxon>rosids</taxon>
        <taxon>fabids</taxon>
        <taxon>Celastrales</taxon>
        <taxon>Celastraceae</taxon>
        <taxon>Tripterygium</taxon>
    </lineage>
</organism>
<keyword evidence="2" id="KW-1185">Reference proteome</keyword>
<protein>
    <submittedName>
        <fullName evidence="1">Uncharacterized protein</fullName>
    </submittedName>
</protein>
<comment type="caution">
    <text evidence="1">The sequence shown here is derived from an EMBL/GenBank/DDBJ whole genome shotgun (WGS) entry which is preliminary data.</text>
</comment>
<reference evidence="1 2" key="1">
    <citation type="journal article" date="2020" name="Nat. Commun.">
        <title>Genome of Tripterygium wilfordii and identification of cytochrome P450 involved in triptolide biosynthesis.</title>
        <authorList>
            <person name="Tu L."/>
            <person name="Su P."/>
            <person name="Zhang Z."/>
            <person name="Gao L."/>
            <person name="Wang J."/>
            <person name="Hu T."/>
            <person name="Zhou J."/>
            <person name="Zhang Y."/>
            <person name="Zhao Y."/>
            <person name="Liu Y."/>
            <person name="Song Y."/>
            <person name="Tong Y."/>
            <person name="Lu Y."/>
            <person name="Yang J."/>
            <person name="Xu C."/>
            <person name="Jia M."/>
            <person name="Peters R.J."/>
            <person name="Huang L."/>
            <person name="Gao W."/>
        </authorList>
    </citation>
    <scope>NUCLEOTIDE SEQUENCE [LARGE SCALE GENOMIC DNA]</scope>
    <source>
        <strain evidence="2">cv. XIE 37</strain>
        <tissue evidence="1">Leaf</tissue>
    </source>
</reference>
<proteinExistence type="predicted"/>
<dbReference type="Proteomes" id="UP000593562">
    <property type="component" value="Unassembled WGS sequence"/>
</dbReference>
<sequence length="88" mass="9754">MALPPYALPDDAEVGLTVRDLPFSQFARAQHKKHPMKTNGMPFALQSPSLALYQSYGVAHHRLSLGFCGSYSTSYSELDVVWEGLIKL</sequence>
<name>A0A7J7D836_TRIWF</name>
<dbReference type="AlphaFoldDB" id="A0A7J7D836"/>